<dbReference type="GeneID" id="113214297"/>
<accession>A0A9C6WZ90</accession>
<dbReference type="InterPro" id="IPR018289">
    <property type="entry name" value="MULE_transposase_dom"/>
</dbReference>
<evidence type="ECO:0000313" key="2">
    <source>
        <dbReference type="Proteomes" id="UP000504606"/>
    </source>
</evidence>
<keyword evidence="2" id="KW-1185">Reference proteome</keyword>
<proteinExistence type="predicted"/>
<dbReference type="KEGG" id="foc:113214297"/>
<protein>
    <submittedName>
        <fullName evidence="3">Uncharacterized protein LOC113214297</fullName>
    </submittedName>
</protein>
<dbReference type="Proteomes" id="UP000504606">
    <property type="component" value="Unplaced"/>
</dbReference>
<gene>
    <name evidence="3" type="primary">LOC113214297</name>
</gene>
<reference evidence="3" key="1">
    <citation type="submission" date="2025-08" db="UniProtKB">
        <authorList>
            <consortium name="RefSeq"/>
        </authorList>
    </citation>
    <scope>IDENTIFICATION</scope>
    <source>
        <tissue evidence="3">Whole organism</tissue>
    </source>
</reference>
<name>A0A9C6WZ90_FRAOC</name>
<dbReference type="RefSeq" id="XP_052122628.1">
    <property type="nucleotide sequence ID" value="XM_052266668.1"/>
</dbReference>
<dbReference type="OrthoDB" id="10029846at2759"/>
<sequence length="251" mass="29046">MRRGYAATPPGRWSLVAALPRLDRAWLQCGERNVWERSVFTPGGTQILPLAYALMESRTEMAYRDLFTFVRRVVPELDPDYFMTDFEVAQQNAISEVFPRVRLSGCLWHFSRAICRNVRALGLHDLVRDSDNARRVVRLCLAIPLAPPGQLYDALNTVVIEARRLNLHDRFVDLFNYLRATWLEGIGQRILCVFGVRHRTNNVAEAHHLNLNSRIVRRPNVWRFIEMLREMEDIAWRNLGASGDWPGTKSC</sequence>
<evidence type="ECO:0000259" key="1">
    <source>
        <dbReference type="Pfam" id="PF10551"/>
    </source>
</evidence>
<dbReference type="AlphaFoldDB" id="A0A9C6WZ90"/>
<organism evidence="2 3">
    <name type="scientific">Frankliniella occidentalis</name>
    <name type="common">Western flower thrips</name>
    <name type="synonym">Euthrips occidentalis</name>
    <dbReference type="NCBI Taxonomy" id="133901"/>
    <lineage>
        <taxon>Eukaryota</taxon>
        <taxon>Metazoa</taxon>
        <taxon>Ecdysozoa</taxon>
        <taxon>Arthropoda</taxon>
        <taxon>Hexapoda</taxon>
        <taxon>Insecta</taxon>
        <taxon>Pterygota</taxon>
        <taxon>Neoptera</taxon>
        <taxon>Paraneoptera</taxon>
        <taxon>Thysanoptera</taxon>
        <taxon>Terebrantia</taxon>
        <taxon>Thripoidea</taxon>
        <taxon>Thripidae</taxon>
        <taxon>Frankliniella</taxon>
    </lineage>
</organism>
<evidence type="ECO:0000313" key="3">
    <source>
        <dbReference type="RefSeq" id="XP_052122628.1"/>
    </source>
</evidence>
<feature type="domain" description="MULE transposase" evidence="1">
    <location>
        <begin position="44"/>
        <end position="111"/>
    </location>
</feature>
<dbReference type="Pfam" id="PF10551">
    <property type="entry name" value="MULE"/>
    <property type="match status" value="1"/>
</dbReference>